<feature type="transmembrane region" description="Helical" evidence="5">
    <location>
        <begin position="46"/>
        <end position="66"/>
    </location>
</feature>
<keyword evidence="2 5" id="KW-0812">Transmembrane</keyword>
<name>A0A1D7VZ21_BREAU</name>
<dbReference type="Proteomes" id="UP000094793">
    <property type="component" value="Chromosome"/>
</dbReference>
<dbReference type="eggNOG" id="ENOG5032X0Q">
    <property type="taxonomic scope" value="Bacteria"/>
</dbReference>
<protein>
    <submittedName>
        <fullName evidence="6">Putative membrane protein</fullName>
    </submittedName>
</protein>
<sequence length="119" mass="13059">MSLLPDPWWPVAVMAFIVIVDGFLTFWPPKVIADCLNGVGLPRDWWWVLAVVKFLAAAGLLAGFWIPGLGLAAIVGLIVYFLTAAGAHLRAGYVGRDFWLNCLGMLVLNILILVFCFLV</sequence>
<evidence type="ECO:0000256" key="2">
    <source>
        <dbReference type="ARBA" id="ARBA00022692"/>
    </source>
</evidence>
<evidence type="ECO:0000256" key="3">
    <source>
        <dbReference type="ARBA" id="ARBA00022989"/>
    </source>
</evidence>
<gene>
    <name evidence="6" type="ORF">BLSMQ_0361</name>
    <name evidence="8" type="ORF">CIK59_15645</name>
    <name evidence="7" type="ORF">CXR23_01965</name>
</gene>
<reference evidence="9" key="2">
    <citation type="submission" date="2016-09" db="EMBL/GenBank/DDBJ databases">
        <title>Complete Genome Sequence of Brevibacterium linens SMQ-1335.</title>
        <authorList>
            <person name="de Melo A.G."/>
            <person name="Labrie S.J."/>
            <person name="Dumaresq J."/>
            <person name="Roberts R.J."/>
            <person name="Tremblay D.M."/>
            <person name="Moineau S."/>
        </authorList>
    </citation>
    <scope>NUCLEOTIDE SEQUENCE [LARGE SCALE GENOMIC DNA]</scope>
    <source>
        <strain evidence="9">SMQ-1335</strain>
    </source>
</reference>
<reference evidence="8 10" key="3">
    <citation type="journal article" date="2017" name="Elife">
        <title>Extensive horizontal gene transfer in cheese-associated bacteria.</title>
        <authorList>
            <person name="Bonham K.S."/>
            <person name="Wolfe B.E."/>
            <person name="Dutton R.J."/>
        </authorList>
    </citation>
    <scope>NUCLEOTIDE SEQUENCE [LARGE SCALE GENOMIC DNA]</scope>
    <source>
        <strain evidence="8 10">738_8</strain>
    </source>
</reference>
<keyword evidence="3 5" id="KW-1133">Transmembrane helix</keyword>
<dbReference type="OrthoDB" id="4377071at2"/>
<accession>A0A1D7VZ21</accession>
<reference evidence="6" key="1">
    <citation type="submission" date="2016-09" db="EMBL/GenBank/DDBJ databases">
        <title>Complete Genome Sequence of Brevibacterium aurantiacum SMQ-1335.</title>
        <authorList>
            <person name="de Melo A.G."/>
            <person name="Labrie S.J."/>
            <person name="Dumaresq J."/>
            <person name="Roberts R.J."/>
            <person name="Tremblay D.M."/>
            <person name="Moineau S."/>
        </authorList>
    </citation>
    <scope>NUCLEOTIDE SEQUENCE</scope>
    <source>
        <strain evidence="6">SMQ-1335</strain>
    </source>
</reference>
<feature type="transmembrane region" description="Helical" evidence="5">
    <location>
        <begin position="7"/>
        <end position="26"/>
    </location>
</feature>
<dbReference type="Proteomes" id="UP000283000">
    <property type="component" value="Chromosome"/>
</dbReference>
<dbReference type="PATRIC" id="fig|1703.10.peg.375"/>
<reference evidence="7 11" key="4">
    <citation type="submission" date="2017-12" db="EMBL/GenBank/DDBJ databases">
        <authorList>
            <person name="Levesque S."/>
        </authorList>
    </citation>
    <scope>NUCLEOTIDE SEQUENCE [LARGE SCALE GENOMIC DNA]</scope>
    <source>
        <strain evidence="7 11">SMQ-1417</strain>
    </source>
</reference>
<dbReference type="GO" id="GO:0016020">
    <property type="term" value="C:membrane"/>
    <property type="evidence" value="ECO:0007669"/>
    <property type="project" value="UniProtKB-SubCell"/>
</dbReference>
<comment type="subcellular location">
    <subcellularLocation>
        <location evidence="1">Membrane</location>
        <topology evidence="1">Multi-pass membrane protein</topology>
    </subcellularLocation>
</comment>
<dbReference type="EMBL" id="CP025330">
    <property type="protein sequence ID" value="AZT92062.1"/>
    <property type="molecule type" value="Genomic_DNA"/>
</dbReference>
<accession>A0A2A3ZKM9</accession>
<evidence type="ECO:0000313" key="7">
    <source>
        <dbReference type="EMBL" id="AZT92062.1"/>
    </source>
</evidence>
<dbReference type="KEGG" id="blin:BLSMQ_0361"/>
<feature type="transmembrane region" description="Helical" evidence="5">
    <location>
        <begin position="71"/>
        <end position="92"/>
    </location>
</feature>
<dbReference type="RefSeq" id="WP_069599312.1">
    <property type="nucleotide sequence ID" value="NZ_CP017150.1"/>
</dbReference>
<dbReference type="EMBL" id="CP017150">
    <property type="protein sequence ID" value="AOP52079.1"/>
    <property type="molecule type" value="Genomic_DNA"/>
</dbReference>
<evidence type="ECO:0000256" key="5">
    <source>
        <dbReference type="SAM" id="Phobius"/>
    </source>
</evidence>
<dbReference type="Proteomes" id="UP000217881">
    <property type="component" value="Unassembled WGS sequence"/>
</dbReference>
<evidence type="ECO:0000256" key="1">
    <source>
        <dbReference type="ARBA" id="ARBA00004141"/>
    </source>
</evidence>
<evidence type="ECO:0000313" key="6">
    <source>
        <dbReference type="EMBL" id="AOP52079.1"/>
    </source>
</evidence>
<dbReference type="AlphaFoldDB" id="A0A1D7VZ21"/>
<evidence type="ECO:0000313" key="10">
    <source>
        <dbReference type="Proteomes" id="UP000217881"/>
    </source>
</evidence>
<dbReference type="Pfam" id="PF13564">
    <property type="entry name" value="DoxX_2"/>
    <property type="match status" value="1"/>
</dbReference>
<organism evidence="6 9">
    <name type="scientific">Brevibacterium aurantiacum</name>
    <dbReference type="NCBI Taxonomy" id="273384"/>
    <lineage>
        <taxon>Bacteria</taxon>
        <taxon>Bacillati</taxon>
        <taxon>Actinomycetota</taxon>
        <taxon>Actinomycetes</taxon>
        <taxon>Micrococcales</taxon>
        <taxon>Brevibacteriaceae</taxon>
        <taxon>Brevibacterium</taxon>
    </lineage>
</organism>
<feature type="transmembrane region" description="Helical" evidence="5">
    <location>
        <begin position="98"/>
        <end position="118"/>
    </location>
</feature>
<evidence type="ECO:0000313" key="8">
    <source>
        <dbReference type="EMBL" id="PCC52532.1"/>
    </source>
</evidence>
<proteinExistence type="predicted"/>
<evidence type="ECO:0000256" key="4">
    <source>
        <dbReference type="ARBA" id="ARBA00023136"/>
    </source>
</evidence>
<evidence type="ECO:0000313" key="11">
    <source>
        <dbReference type="Proteomes" id="UP000283000"/>
    </source>
</evidence>
<dbReference type="EMBL" id="NRHA01000020">
    <property type="protein sequence ID" value="PCC52532.1"/>
    <property type="molecule type" value="Genomic_DNA"/>
</dbReference>
<reference evidence="7 11" key="5">
    <citation type="submission" date="2019-01" db="EMBL/GenBank/DDBJ databases">
        <title>Comparative genomic analysis of Brevibacterium aurantiacum sheds light on its evolution and its adaptation to smear-ripened cheeses.</title>
        <authorList>
            <person name="Moineau S."/>
        </authorList>
    </citation>
    <scope>NUCLEOTIDE SEQUENCE [LARGE SCALE GENOMIC DNA]</scope>
    <source>
        <strain evidence="7 11">SMQ-1417</strain>
    </source>
</reference>
<keyword evidence="4 5" id="KW-0472">Membrane</keyword>
<evidence type="ECO:0000313" key="9">
    <source>
        <dbReference type="Proteomes" id="UP000094793"/>
    </source>
</evidence>
<dbReference type="InterPro" id="IPR032808">
    <property type="entry name" value="DoxX"/>
</dbReference>